<dbReference type="AlphaFoldDB" id="A0AAE9Z3N0"/>
<dbReference type="RefSeq" id="WP_152647151.1">
    <property type="nucleotide sequence ID" value="NZ_CP059733.1"/>
</dbReference>
<reference evidence="1 2" key="2">
    <citation type="journal article" date="2022" name="Mar. Drugs">
        <title>Bioassay-Guided Fractionation Leads to the Detection of Cholic Acid Generated by the Rare Thalassomonas sp.</title>
        <authorList>
            <person name="Pheiffer F."/>
            <person name="Schneider Y.K."/>
            <person name="Hansen E.H."/>
            <person name="Andersen J.H."/>
            <person name="Isaksson J."/>
            <person name="Busche T."/>
            <person name="R C."/>
            <person name="Kalinowski J."/>
            <person name="Zyl L.V."/>
            <person name="Trindade M."/>
        </authorList>
    </citation>
    <scope>NUCLEOTIDE SEQUENCE [LARGE SCALE GENOMIC DNA]</scope>
    <source>
        <strain evidence="1 2">XOM25</strain>
    </source>
</reference>
<accession>A0AAE9Z3N0</accession>
<protein>
    <submittedName>
        <fullName evidence="1">Uncharacterized protein</fullName>
    </submittedName>
</protein>
<reference evidence="1 2" key="1">
    <citation type="journal article" date="2015" name="Genome Announc.">
        <title>Draft Genome Sequences of Marine Isolates of Thalassomonas viridans and Thalassomonas actiniarum.</title>
        <authorList>
            <person name="Olonade I."/>
            <person name="van Zyl L.J."/>
            <person name="Trindade M."/>
        </authorList>
    </citation>
    <scope>NUCLEOTIDE SEQUENCE [LARGE SCALE GENOMIC DNA]</scope>
    <source>
        <strain evidence="1 2">XOM25</strain>
    </source>
</reference>
<dbReference type="InterPro" id="IPR027417">
    <property type="entry name" value="P-loop_NTPase"/>
</dbReference>
<proteinExistence type="predicted"/>
<keyword evidence="2" id="KW-1185">Reference proteome</keyword>
<organism evidence="1 2">
    <name type="scientific">Thalassomonas viridans</name>
    <dbReference type="NCBI Taxonomy" id="137584"/>
    <lineage>
        <taxon>Bacteria</taxon>
        <taxon>Pseudomonadati</taxon>
        <taxon>Pseudomonadota</taxon>
        <taxon>Gammaproteobacteria</taxon>
        <taxon>Alteromonadales</taxon>
        <taxon>Colwelliaceae</taxon>
        <taxon>Thalassomonas</taxon>
    </lineage>
</organism>
<gene>
    <name evidence="1" type="ORF">SG34_025480</name>
</gene>
<dbReference type="Proteomes" id="UP000032352">
    <property type="component" value="Chromosome"/>
</dbReference>
<dbReference type="Gene3D" id="3.40.50.300">
    <property type="entry name" value="P-loop containing nucleotide triphosphate hydrolases"/>
    <property type="match status" value="1"/>
</dbReference>
<dbReference type="EMBL" id="CP059733">
    <property type="protein sequence ID" value="WDE04643.1"/>
    <property type="molecule type" value="Genomic_DNA"/>
</dbReference>
<evidence type="ECO:0000313" key="1">
    <source>
        <dbReference type="EMBL" id="WDE04643.1"/>
    </source>
</evidence>
<evidence type="ECO:0000313" key="2">
    <source>
        <dbReference type="Proteomes" id="UP000032352"/>
    </source>
</evidence>
<name>A0AAE9Z3N0_9GAMM</name>
<sequence>MNGTAKNLTPIVIDLTQPLTSGRVETENLLQVQAKNRLDNLLNKFIKNIEIQPEHINKNSWAREFDTQRFNNTIFISGQRGAGKTTFLRSVLLEKFNNETDGILPVAFVDPTLVETHQHILVDIIAKFKQLVSEQLSCCGDEDKHKQFTEKLEALAEGLKLLGNNNKPTDPDASWFLNKALKHAVGGQTLEAKLHELIDTVAEILKQKLFIIAIDDVDTDTSKAYEVLELIRRYLTHPKLAVIISGDPLLYSHIVQGQKIKELGSNHQRFKGAEQYEKNTTKLVEHLEQQYLAKVLPIEQRIELKNLNDLLIAAKAGRQPSIKIKKGTSTPIEIGTHITTTLEDNVNLNEKHLASYIQFMLTQPVRSILQILKSTLEQNYSSNHEALKISFINSYVGILRKEEINLEALMSGTLHPNAIGLALFNLCNKYGELETGFYARPDSNDESYNVSQVFLSTVISSYLSKEPQLSIGRAFQLMLTAGAACNVYMNNVVDNLKQGRTSDDYVNYIGLNRNQNMFSLAAHFSPFVWENKNIKKISSGILRIPRRKPSNFSDDVFSKLLNDVFNRDEELKKNTQGQDTNIQPLRFSSIANLEKSHNSSDVNILEYIAAKTVLISSHSMMTKNEGRDYVSGYCLLASLAELLISEKISNKISQLSSIQTFGSPAFVNIQGEGDEVLPEEIGFTTSNTSNNHDDELIKLLKTWKSNNDKGKFSSLLIGKVWARIMYTLANISEKVAKEKVSYDDNKHDALLGTVFSRFIWGIINATLIEEVRYGVENNSNLIKKFQNSKNVTTSPAELTRNLKFAIAELTPSSISTGSRLSDLISQTRNTLEDNFKKTLPLTFSLISCPLVWPYIGVYIDNSGSSKSDLFDLIKQVVADFKDFTTDENSPDNQKFLEAQKFISRLPIMGCFPSNIEKDK</sequence>
<dbReference type="SUPFAM" id="SSF52540">
    <property type="entry name" value="P-loop containing nucleoside triphosphate hydrolases"/>
    <property type="match status" value="1"/>
</dbReference>
<dbReference type="KEGG" id="tvd:SG34_025480"/>